<dbReference type="InterPro" id="IPR002110">
    <property type="entry name" value="Ankyrin_rpt"/>
</dbReference>
<evidence type="ECO:0000256" key="4">
    <source>
        <dbReference type="SAM" id="Coils"/>
    </source>
</evidence>
<feature type="coiled-coil region" evidence="4">
    <location>
        <begin position="91"/>
        <end position="148"/>
    </location>
</feature>
<feature type="compositionally biased region" description="Low complexity" evidence="5">
    <location>
        <begin position="8"/>
        <end position="25"/>
    </location>
</feature>
<dbReference type="EMBL" id="JBJQND010000008">
    <property type="protein sequence ID" value="KAL3869152.1"/>
    <property type="molecule type" value="Genomic_DNA"/>
</dbReference>
<feature type="repeat" description="ANK" evidence="3">
    <location>
        <begin position="200"/>
        <end position="232"/>
    </location>
</feature>
<evidence type="ECO:0000256" key="3">
    <source>
        <dbReference type="PROSITE-ProRule" id="PRU00023"/>
    </source>
</evidence>
<feature type="coiled-coil region" evidence="4">
    <location>
        <begin position="370"/>
        <end position="404"/>
    </location>
</feature>
<feature type="region of interest" description="Disordered" evidence="5">
    <location>
        <begin position="1"/>
        <end position="75"/>
    </location>
</feature>
<organism evidence="6 7">
    <name type="scientific">Sinanodonta woodiana</name>
    <name type="common">Chinese pond mussel</name>
    <name type="synonym">Anodonta woodiana</name>
    <dbReference type="NCBI Taxonomy" id="1069815"/>
    <lineage>
        <taxon>Eukaryota</taxon>
        <taxon>Metazoa</taxon>
        <taxon>Spiralia</taxon>
        <taxon>Lophotrochozoa</taxon>
        <taxon>Mollusca</taxon>
        <taxon>Bivalvia</taxon>
        <taxon>Autobranchia</taxon>
        <taxon>Heteroconchia</taxon>
        <taxon>Palaeoheterodonta</taxon>
        <taxon>Unionida</taxon>
        <taxon>Unionoidea</taxon>
        <taxon>Unionidae</taxon>
        <taxon>Unioninae</taxon>
        <taxon>Sinanodonta</taxon>
    </lineage>
</organism>
<sequence length="539" mass="60778">MPPKKPAPAKAPSKTTAKTPAKPAAGRGGPAKKGQPQAPGTKKPGIPPATKGGKPGKESTPQSQKKVWTKEDEAAKKIQKQVRQFLAKKQLEKKRKEKMVYDELMDKLEKEAFVKLVKMEQEAAEKLRQKEEEERRRKREEAARKKRVLEAAFEGDTDIIISVLNEVSGLDDKNGIGHDVIGRNLRNKHLMNIVECDDANGNTPLSEAASGGNVDTIKMLIEKGADPNTRGHFQRTPLYRAAFSGHLEACQVLLQNGADPRIYASDGMMPSQVASVQAVVDLLENWDVSQTEVLLQKLEAAKELRKEEERKRREAEQSKLEAALAEVQKEYDIAQKKLEYAYNELNKRISEHDTAVGMGFDRPDLTIQAIHDQEGEVEILKIDLEKTRSKLAAAKLKLREQQRDKGDGAEEDLPGLKVQVRELDDVLFRDVGNKIKDSGKWPLIIDTTGQAATFLRYRDTNYIRALSPVDMEQDKARLAILGAIRYLPLIKPTDGDEYQKNKFNEYRTSRFKFFIITKNPFPPESLTERMYLIRTHVPV</sequence>
<dbReference type="Pfam" id="PF12796">
    <property type="entry name" value="Ank_2"/>
    <property type="match status" value="1"/>
</dbReference>
<gene>
    <name evidence="6" type="ORF">ACJMK2_041866</name>
</gene>
<dbReference type="AlphaFoldDB" id="A0ABD3W8S0"/>
<keyword evidence="1" id="KW-0677">Repeat</keyword>
<dbReference type="InterPro" id="IPR036770">
    <property type="entry name" value="Ankyrin_rpt-contain_sf"/>
</dbReference>
<evidence type="ECO:0000256" key="5">
    <source>
        <dbReference type="SAM" id="MobiDB-lite"/>
    </source>
</evidence>
<dbReference type="PANTHER" id="PTHR24198">
    <property type="entry name" value="ANKYRIN REPEAT AND PROTEIN KINASE DOMAIN-CONTAINING PROTEIN"/>
    <property type="match status" value="1"/>
</dbReference>
<dbReference type="PROSITE" id="PS50088">
    <property type="entry name" value="ANK_REPEAT"/>
    <property type="match status" value="2"/>
</dbReference>
<protein>
    <submittedName>
        <fullName evidence="6">Uncharacterized protein</fullName>
    </submittedName>
</protein>
<name>A0ABD3W8S0_SINWO</name>
<feature type="coiled-coil region" evidence="4">
    <location>
        <begin position="291"/>
        <end position="344"/>
    </location>
</feature>
<keyword evidence="4" id="KW-0175">Coiled coil</keyword>
<dbReference type="Proteomes" id="UP001634394">
    <property type="component" value="Unassembled WGS sequence"/>
</dbReference>
<keyword evidence="2 3" id="KW-0040">ANK repeat</keyword>
<keyword evidence="7" id="KW-1185">Reference proteome</keyword>
<dbReference type="SUPFAM" id="SSF48403">
    <property type="entry name" value="Ankyrin repeat"/>
    <property type="match status" value="1"/>
</dbReference>
<evidence type="ECO:0000256" key="2">
    <source>
        <dbReference type="ARBA" id="ARBA00023043"/>
    </source>
</evidence>
<proteinExistence type="predicted"/>
<dbReference type="Gene3D" id="1.25.40.20">
    <property type="entry name" value="Ankyrin repeat-containing domain"/>
    <property type="match status" value="1"/>
</dbReference>
<dbReference type="PROSITE" id="PS50297">
    <property type="entry name" value="ANK_REP_REGION"/>
    <property type="match status" value="2"/>
</dbReference>
<comment type="caution">
    <text evidence="6">The sequence shown here is derived from an EMBL/GenBank/DDBJ whole genome shotgun (WGS) entry which is preliminary data.</text>
</comment>
<dbReference type="PROSITE" id="PS50096">
    <property type="entry name" value="IQ"/>
    <property type="match status" value="1"/>
</dbReference>
<evidence type="ECO:0000313" key="6">
    <source>
        <dbReference type="EMBL" id="KAL3869152.1"/>
    </source>
</evidence>
<dbReference type="SMART" id="SM00248">
    <property type="entry name" value="ANK"/>
    <property type="match status" value="2"/>
</dbReference>
<dbReference type="PANTHER" id="PTHR24198:SF194">
    <property type="entry name" value="INVERSIN-A"/>
    <property type="match status" value="1"/>
</dbReference>
<evidence type="ECO:0000256" key="1">
    <source>
        <dbReference type="ARBA" id="ARBA00022737"/>
    </source>
</evidence>
<accession>A0ABD3W8S0</accession>
<reference evidence="6 7" key="1">
    <citation type="submission" date="2024-11" db="EMBL/GenBank/DDBJ databases">
        <title>Chromosome-level genome assembly of the freshwater bivalve Anodonta woodiana.</title>
        <authorList>
            <person name="Chen X."/>
        </authorList>
    </citation>
    <scope>NUCLEOTIDE SEQUENCE [LARGE SCALE GENOMIC DNA]</scope>
    <source>
        <strain evidence="6">MN2024</strain>
        <tissue evidence="6">Gills</tissue>
    </source>
</reference>
<feature type="repeat" description="ANK" evidence="3">
    <location>
        <begin position="233"/>
        <end position="265"/>
    </location>
</feature>
<evidence type="ECO:0000313" key="7">
    <source>
        <dbReference type="Proteomes" id="UP001634394"/>
    </source>
</evidence>